<evidence type="ECO:0000313" key="5">
    <source>
        <dbReference type="Proteomes" id="UP001356095"/>
    </source>
</evidence>
<comment type="caution">
    <text evidence="4">The sequence shown here is derived from an EMBL/GenBank/DDBJ whole genome shotgun (WGS) entry which is preliminary data.</text>
</comment>
<evidence type="ECO:0000256" key="2">
    <source>
        <dbReference type="ARBA" id="ARBA00023315"/>
    </source>
</evidence>
<name>A0ABU7KAN4_9ACTN</name>
<dbReference type="Pfam" id="PF00109">
    <property type="entry name" value="ketoacyl-synt"/>
    <property type="match status" value="1"/>
</dbReference>
<dbReference type="Proteomes" id="UP001356095">
    <property type="component" value="Unassembled WGS sequence"/>
</dbReference>
<dbReference type="RefSeq" id="WP_330093087.1">
    <property type="nucleotide sequence ID" value="NZ_JAUZMY010000019.1"/>
</dbReference>
<feature type="domain" description="Ketosynthase family 3 (KS3)" evidence="3">
    <location>
        <begin position="19"/>
        <end position="377"/>
    </location>
</feature>
<evidence type="ECO:0000256" key="1">
    <source>
        <dbReference type="ARBA" id="ARBA00022679"/>
    </source>
</evidence>
<dbReference type="InterPro" id="IPR014030">
    <property type="entry name" value="Ketoacyl_synth_N"/>
</dbReference>
<dbReference type="PROSITE" id="PS52004">
    <property type="entry name" value="KS3_2"/>
    <property type="match status" value="1"/>
</dbReference>
<evidence type="ECO:0000259" key="3">
    <source>
        <dbReference type="PROSITE" id="PS52004"/>
    </source>
</evidence>
<accession>A0ABU7KAN4</accession>
<dbReference type="InterPro" id="IPR016039">
    <property type="entry name" value="Thiolase-like"/>
</dbReference>
<dbReference type="PANTHER" id="PTHR11712">
    <property type="entry name" value="POLYKETIDE SYNTHASE-RELATED"/>
    <property type="match status" value="1"/>
</dbReference>
<sequence>MTVLATGPDTADRPALPAAVPLAITSVGVVSAAGLGLESLGGLLASGGIGHAAPVGDDAEDYPPLGVRSVEGFRLRDHVGRKGTRNLDRLTGFGLVAAKLALAGAPGTEGTDRTGVVVTTSTGSTQSLMDLAGDTLLQERPYLVNPSRFPNTVLNCCAGQIAIWNGLRGANVTLAAGQASGMNAFRHARMVLSLGRADRLVVGGVEELSAPLAWGWHASGTLADGTPIGEGAAAFVVTTSEAARADGAEIAAEVLGVEVGFHPASRGDRAGAVAEHVRRALDRSGAAPGDVTEISPGSTGLVGVERPELRGISLALGGTPPVRDVTRAVGQCYSAAGAMQVAGLLAAWRNEPSERPRLALVTAVGHDGNIGALVLREGGGS</sequence>
<dbReference type="Gene3D" id="3.40.47.10">
    <property type="match status" value="1"/>
</dbReference>
<keyword evidence="5" id="KW-1185">Reference proteome</keyword>
<reference evidence="4 5" key="1">
    <citation type="submission" date="2023-08" db="EMBL/GenBank/DDBJ databases">
        <authorList>
            <person name="Girao M."/>
            <person name="Carvalho M.F."/>
        </authorList>
    </citation>
    <scope>NUCLEOTIDE SEQUENCE [LARGE SCALE GENOMIC DNA]</scope>
    <source>
        <strain evidence="4 5">CT-R113</strain>
    </source>
</reference>
<dbReference type="SUPFAM" id="SSF53901">
    <property type="entry name" value="Thiolase-like"/>
    <property type="match status" value="2"/>
</dbReference>
<evidence type="ECO:0000313" key="4">
    <source>
        <dbReference type="EMBL" id="MEE2039309.1"/>
    </source>
</evidence>
<dbReference type="EMBL" id="JAUZMY010000019">
    <property type="protein sequence ID" value="MEE2039309.1"/>
    <property type="molecule type" value="Genomic_DNA"/>
</dbReference>
<proteinExistence type="predicted"/>
<keyword evidence="1" id="KW-0808">Transferase</keyword>
<gene>
    <name evidence="4" type="ORF">Q8791_19000</name>
</gene>
<protein>
    <submittedName>
        <fullName evidence="4">Beta-ketoacyl synthase N-terminal-like domain-containing protein</fullName>
    </submittedName>
</protein>
<dbReference type="InterPro" id="IPR020841">
    <property type="entry name" value="PKS_Beta-ketoAc_synthase_dom"/>
</dbReference>
<keyword evidence="2" id="KW-0012">Acyltransferase</keyword>
<dbReference type="PANTHER" id="PTHR11712:SF322">
    <property type="entry name" value="POLYKETIDE BETA-KETOACYL SYNTHASE 2-RELATED"/>
    <property type="match status" value="1"/>
</dbReference>
<dbReference type="InterPro" id="IPR000794">
    <property type="entry name" value="Beta-ketoacyl_synthase"/>
</dbReference>
<organism evidence="4 5">
    <name type="scientific">Nocardiopsis codii</name>
    <dbReference type="NCBI Taxonomy" id="3065942"/>
    <lineage>
        <taxon>Bacteria</taxon>
        <taxon>Bacillati</taxon>
        <taxon>Actinomycetota</taxon>
        <taxon>Actinomycetes</taxon>
        <taxon>Streptosporangiales</taxon>
        <taxon>Nocardiopsidaceae</taxon>
        <taxon>Nocardiopsis</taxon>
    </lineage>
</organism>